<dbReference type="InterPro" id="IPR050330">
    <property type="entry name" value="Bact_OuterMem_StrucFunc"/>
</dbReference>
<dbReference type="Gene3D" id="3.30.1330.60">
    <property type="entry name" value="OmpA-like domain"/>
    <property type="match status" value="1"/>
</dbReference>
<reference evidence="7 8" key="1">
    <citation type="submission" date="2023-02" db="EMBL/GenBank/DDBJ databases">
        <title>Vibrio intestini sp. nov., a close relative of Vibrio cholerae isolated from the intestine of Healthy Culter dabryi.</title>
        <authorList>
            <person name="Wu N."/>
        </authorList>
    </citation>
    <scope>NUCLEOTIDE SEQUENCE [LARGE SCALE GENOMIC DNA]</scope>
    <source>
        <strain evidence="7 8">DSL-7</strain>
    </source>
</reference>
<feature type="domain" description="OmpA-like" evidence="6">
    <location>
        <begin position="86"/>
        <end position="203"/>
    </location>
</feature>
<dbReference type="PANTHER" id="PTHR30329:SF21">
    <property type="entry name" value="LIPOPROTEIN YIAD-RELATED"/>
    <property type="match status" value="1"/>
</dbReference>
<feature type="signal peptide" evidence="5">
    <location>
        <begin position="1"/>
        <end position="19"/>
    </location>
</feature>
<name>A0ABT5V1A8_9VIBR</name>
<proteinExistence type="predicted"/>
<dbReference type="PROSITE" id="PS01068">
    <property type="entry name" value="OMPA_1"/>
    <property type="match status" value="1"/>
</dbReference>
<keyword evidence="2 4" id="KW-0472">Membrane</keyword>
<dbReference type="Pfam" id="PF00691">
    <property type="entry name" value="OmpA"/>
    <property type="match status" value="1"/>
</dbReference>
<evidence type="ECO:0000256" key="3">
    <source>
        <dbReference type="ARBA" id="ARBA00023237"/>
    </source>
</evidence>
<dbReference type="PROSITE" id="PS51123">
    <property type="entry name" value="OMPA_2"/>
    <property type="match status" value="1"/>
</dbReference>
<organism evidence="7 8">
    <name type="scientific">Vibrio chanodichtyis</name>
    <dbReference type="NCBI Taxonomy" id="3027932"/>
    <lineage>
        <taxon>Bacteria</taxon>
        <taxon>Pseudomonadati</taxon>
        <taxon>Pseudomonadota</taxon>
        <taxon>Gammaproteobacteria</taxon>
        <taxon>Vibrionales</taxon>
        <taxon>Vibrionaceae</taxon>
        <taxon>Vibrio</taxon>
    </lineage>
</organism>
<accession>A0ABT5V1A8</accession>
<keyword evidence="5" id="KW-0732">Signal</keyword>
<comment type="caution">
    <text evidence="7">The sequence shown here is derived from an EMBL/GenBank/DDBJ whole genome shotgun (WGS) entry which is preliminary data.</text>
</comment>
<keyword evidence="8" id="KW-1185">Reference proteome</keyword>
<dbReference type="Proteomes" id="UP001216189">
    <property type="component" value="Unassembled WGS sequence"/>
</dbReference>
<dbReference type="PANTHER" id="PTHR30329">
    <property type="entry name" value="STATOR ELEMENT OF FLAGELLAR MOTOR COMPLEX"/>
    <property type="match status" value="1"/>
</dbReference>
<evidence type="ECO:0000256" key="4">
    <source>
        <dbReference type="PROSITE-ProRule" id="PRU00473"/>
    </source>
</evidence>
<dbReference type="InterPro" id="IPR036737">
    <property type="entry name" value="OmpA-like_sf"/>
</dbReference>
<dbReference type="RefSeq" id="WP_274723061.1">
    <property type="nucleotide sequence ID" value="NZ_JARBFT010000010.1"/>
</dbReference>
<feature type="chain" id="PRO_5047177056" evidence="5">
    <location>
        <begin position="20"/>
        <end position="204"/>
    </location>
</feature>
<dbReference type="EMBL" id="JARBFT010000010">
    <property type="protein sequence ID" value="MDE1515441.1"/>
    <property type="molecule type" value="Genomic_DNA"/>
</dbReference>
<evidence type="ECO:0000313" key="8">
    <source>
        <dbReference type="Proteomes" id="UP001216189"/>
    </source>
</evidence>
<dbReference type="SUPFAM" id="SSF103088">
    <property type="entry name" value="OmpA-like"/>
    <property type="match status" value="1"/>
</dbReference>
<dbReference type="PRINTS" id="PR01021">
    <property type="entry name" value="OMPADOMAIN"/>
</dbReference>
<dbReference type="CDD" id="cd07185">
    <property type="entry name" value="OmpA_C-like"/>
    <property type="match status" value="1"/>
</dbReference>
<gene>
    <name evidence="7" type="ORF">PUN32_10505</name>
</gene>
<comment type="subcellular location">
    <subcellularLocation>
        <location evidence="1">Cell outer membrane</location>
    </subcellularLocation>
</comment>
<sequence length="204" mass="22656">MKFWICCMTLCLAGCGSLATDRMLSNNLLDVAPQSDADVRHPEWGYATKKSVVALPHNIPQPQPNRYMLIQQYLLTSGIEHEFIAGAHPTIKLKQTVKFATGSAQLSSQSLQWLDRVARFLSTQNGIEVVLEGHADSTGTERFNDTLSQRRANAVKNALIQRQVAQNTIYTRGFGEHVPACSNNTQTGRACNRRVEVRFILAGQ</sequence>
<evidence type="ECO:0000256" key="2">
    <source>
        <dbReference type="ARBA" id="ARBA00023136"/>
    </source>
</evidence>
<evidence type="ECO:0000256" key="5">
    <source>
        <dbReference type="SAM" id="SignalP"/>
    </source>
</evidence>
<keyword evidence="3" id="KW-0998">Cell outer membrane</keyword>
<dbReference type="InterPro" id="IPR006665">
    <property type="entry name" value="OmpA-like"/>
</dbReference>
<evidence type="ECO:0000256" key="1">
    <source>
        <dbReference type="ARBA" id="ARBA00004442"/>
    </source>
</evidence>
<dbReference type="InterPro" id="IPR006664">
    <property type="entry name" value="OMP_bac"/>
</dbReference>
<protein>
    <submittedName>
        <fullName evidence="7">OmpA family protein</fullName>
    </submittedName>
</protein>
<dbReference type="InterPro" id="IPR006690">
    <property type="entry name" value="OMPA-like_CS"/>
</dbReference>
<evidence type="ECO:0000313" key="7">
    <source>
        <dbReference type="EMBL" id="MDE1515441.1"/>
    </source>
</evidence>
<evidence type="ECO:0000259" key="6">
    <source>
        <dbReference type="PROSITE" id="PS51123"/>
    </source>
</evidence>